<dbReference type="GeneID" id="25327373"/>
<keyword evidence="7" id="KW-1185">Reference proteome</keyword>
<feature type="compositionally biased region" description="Basic and acidic residues" evidence="3">
    <location>
        <begin position="1254"/>
        <end position="1263"/>
    </location>
</feature>
<accession>A0A0D2F9Z4</accession>
<dbReference type="STRING" id="348802.A0A0D2F9Z4"/>
<feature type="binding site" evidence="1">
    <location>
        <position position="847"/>
    </location>
    <ligand>
        <name>ATP</name>
        <dbReference type="ChEBI" id="CHEBI:30616"/>
    </ligand>
</feature>
<dbReference type="GO" id="GO:0004674">
    <property type="term" value="F:protein serine/threonine kinase activity"/>
    <property type="evidence" value="ECO:0007669"/>
    <property type="project" value="TreeGrafter"/>
</dbReference>
<organism evidence="6 7">
    <name type="scientific">Exophiala xenobiotica</name>
    <dbReference type="NCBI Taxonomy" id="348802"/>
    <lineage>
        <taxon>Eukaryota</taxon>
        <taxon>Fungi</taxon>
        <taxon>Dikarya</taxon>
        <taxon>Ascomycota</taxon>
        <taxon>Pezizomycotina</taxon>
        <taxon>Eurotiomycetes</taxon>
        <taxon>Chaetothyriomycetidae</taxon>
        <taxon>Chaetothyriales</taxon>
        <taxon>Herpotrichiellaceae</taxon>
        <taxon>Exophiala</taxon>
    </lineage>
</organism>
<dbReference type="EMBL" id="KN847319">
    <property type="protein sequence ID" value="KIW56844.1"/>
    <property type="molecule type" value="Genomic_DNA"/>
</dbReference>
<keyword evidence="1" id="KW-0067">ATP-binding</keyword>
<dbReference type="Proteomes" id="UP000054342">
    <property type="component" value="Unassembled WGS sequence"/>
</dbReference>
<dbReference type="InterPro" id="IPR000719">
    <property type="entry name" value="Prot_kinase_dom"/>
</dbReference>
<dbReference type="PROSITE" id="PS00107">
    <property type="entry name" value="PROTEIN_KINASE_ATP"/>
    <property type="match status" value="1"/>
</dbReference>
<evidence type="ECO:0000259" key="5">
    <source>
        <dbReference type="PROSITE" id="PS50011"/>
    </source>
</evidence>
<evidence type="ECO:0000256" key="1">
    <source>
        <dbReference type="PROSITE-ProRule" id="PRU10141"/>
    </source>
</evidence>
<dbReference type="GO" id="GO:0005524">
    <property type="term" value="F:ATP binding"/>
    <property type="evidence" value="ECO:0007669"/>
    <property type="project" value="UniProtKB-UniRule"/>
</dbReference>
<gene>
    <name evidence="6" type="ORF">PV05_05465</name>
</gene>
<dbReference type="Gene3D" id="1.10.510.10">
    <property type="entry name" value="Transferase(Phosphotransferase) domain 1"/>
    <property type="match status" value="1"/>
</dbReference>
<feature type="compositionally biased region" description="Basic and acidic residues" evidence="3">
    <location>
        <begin position="1192"/>
        <end position="1204"/>
    </location>
</feature>
<keyword evidence="2" id="KW-0175">Coiled coil</keyword>
<feature type="coiled-coil region" evidence="2">
    <location>
        <begin position="341"/>
        <end position="408"/>
    </location>
</feature>
<dbReference type="RefSeq" id="XP_013317428.1">
    <property type="nucleotide sequence ID" value="XM_013461974.1"/>
</dbReference>
<dbReference type="Gene3D" id="1.20.58.340">
    <property type="entry name" value="Magnesium transport protein CorA, transmembrane region"/>
    <property type="match status" value="1"/>
</dbReference>
<evidence type="ECO:0000256" key="4">
    <source>
        <dbReference type="SAM" id="Phobius"/>
    </source>
</evidence>
<keyword evidence="4" id="KW-1133">Transmembrane helix</keyword>
<keyword evidence="4" id="KW-0472">Membrane</keyword>
<keyword evidence="1" id="KW-0547">Nucleotide-binding</keyword>
<dbReference type="SUPFAM" id="SSF56112">
    <property type="entry name" value="Protein kinase-like (PK-like)"/>
    <property type="match status" value="1"/>
</dbReference>
<keyword evidence="4" id="KW-0812">Transmembrane</keyword>
<dbReference type="SMART" id="SM00220">
    <property type="entry name" value="S_TKc"/>
    <property type="match status" value="1"/>
</dbReference>
<proteinExistence type="predicted"/>
<feature type="transmembrane region" description="Helical" evidence="4">
    <location>
        <begin position="456"/>
        <end position="477"/>
    </location>
</feature>
<evidence type="ECO:0000256" key="2">
    <source>
        <dbReference type="SAM" id="Coils"/>
    </source>
</evidence>
<dbReference type="InterPro" id="IPR011009">
    <property type="entry name" value="Kinase-like_dom_sf"/>
</dbReference>
<dbReference type="PANTHER" id="PTHR24359">
    <property type="entry name" value="SERINE/THREONINE-PROTEIN KINASE SBK1"/>
    <property type="match status" value="1"/>
</dbReference>
<dbReference type="CDD" id="cd00180">
    <property type="entry name" value="PKc"/>
    <property type="match status" value="1"/>
</dbReference>
<evidence type="ECO:0000256" key="3">
    <source>
        <dbReference type="SAM" id="MobiDB-lite"/>
    </source>
</evidence>
<name>A0A0D2F9Z4_9EURO</name>
<feature type="transmembrane region" description="Helical" evidence="4">
    <location>
        <begin position="418"/>
        <end position="444"/>
    </location>
</feature>
<dbReference type="OrthoDB" id="5986190at2759"/>
<dbReference type="HOGENOM" id="CLU_264619_0_0_1"/>
<dbReference type="InterPro" id="IPR017441">
    <property type="entry name" value="Protein_kinase_ATP_BS"/>
</dbReference>
<evidence type="ECO:0000313" key="7">
    <source>
        <dbReference type="Proteomes" id="UP000054342"/>
    </source>
</evidence>
<feature type="compositionally biased region" description="Basic and acidic residues" evidence="3">
    <location>
        <begin position="1224"/>
        <end position="1235"/>
    </location>
</feature>
<protein>
    <recommendedName>
        <fullName evidence="5">Protein kinase domain-containing protein</fullName>
    </recommendedName>
</protein>
<reference evidence="6 7" key="1">
    <citation type="submission" date="2015-01" db="EMBL/GenBank/DDBJ databases">
        <title>The Genome Sequence of Exophiala xenobiotica CBS118157.</title>
        <authorList>
            <consortium name="The Broad Institute Genomics Platform"/>
            <person name="Cuomo C."/>
            <person name="de Hoog S."/>
            <person name="Gorbushina A."/>
            <person name="Stielow B."/>
            <person name="Teixiera M."/>
            <person name="Abouelleil A."/>
            <person name="Chapman S.B."/>
            <person name="Priest M."/>
            <person name="Young S.K."/>
            <person name="Wortman J."/>
            <person name="Nusbaum C."/>
            <person name="Birren B."/>
        </authorList>
    </citation>
    <scope>NUCLEOTIDE SEQUENCE [LARGE SCALE GENOMIC DNA]</scope>
    <source>
        <strain evidence="6 7">CBS 118157</strain>
    </source>
</reference>
<feature type="domain" description="Protein kinase" evidence="5">
    <location>
        <begin position="813"/>
        <end position="1157"/>
    </location>
</feature>
<sequence>MVDPTFANALFREQTPGLAEAFETVLDTTGLFAASTRGKLEVYTRNCIAEYRSQQHHRDGSGGLSKAGYEVSLDRHRHRLLATQLIFDVEALEHYMSDETDLQAFFISQRNSFSLLQISHELYTALCRRRGISPQFNDYILYSGARDNEVEITPPAMRLRVYSDTTGPSCECMYGIRFVEHNALTDVPVSSKWSLRQSAIYYGRSPFYGGQSWIFVTIPEAAKRRIDAYFANCALGLDRNLLEVMVLILDTVIGNWRPYLVALYTETETHATQFLGASPDNQGPTGLADTSQRQQMMLLDDRMGNSSVAIKATEHDLRSLLEQSLQGRLAQTHDDLAILAITEKLRELESLSLKLEALRTRLAGVANLVTSFLDLSNGLALQELGQESRRENENMRALNQRMHILAEKSTQDAAAMKVLTIVGLIYLPLTVVTNIFSTSFIGVSESSNSIYVTSDWWILVAVAMPLTGLTFYAWWIWTRIKVYSTYPPWWKYLVSGPGTDDVVEDEIRAGVGETKAIPLSVAANIDCHVIVYFGDDFDKRLEETLTIPWLEKSQYTRVKNTARTLAYELHQVTQPAEQQVYRQKVYRASTTTQLLKMAEDGSETPLGRVIVRHDQHWAERIPLLIGHHAAANPFAKLLLRIAWEFRVVTINTQDGTNLATEINGVVRTKSEKNWRFEEFLPKTELDAIFTDEIIRELIKMDTSLSNLFGGSDTCPDRREFARDVSNFATRLLAICINARIPLSCLHSLVCVSKLRDVNLPLHTCPESCNEDNFHHFRKEQERFTIYDFDQTALKRKMHAGGYETIPDGKVVPITGDLVIGQGSFGVVKEVRIHPDHHNFDEDVFALKELRTGQPLVSKEFKNESHVFSNLMEVRDPAILLPLAMWRQKNRSNPAPEHDQFYMLYPRARRNLNDYLRQFRKRPVLERDFVLNLMQQLCSLARGLDHIHRLTPSGLLGDGASLRVQRARDHIKGYHHDLKPDNILVFDDGSWKISDFGTARIVEVISGQSHSGVPDQESGDPVYGPPDRFLNRPSATKYDVWSFGCVILEILLTLFEEGTADQLDVVSSGAHHRLDVFYAQRHDSVQDSVGGVASYWYEDRTSGNCRLREPVERRLAMLERKTEDYDQFGALTKLVRSMLSIHASKRPSARDVYSHLKTIELQVTSNLREGQEDFYKRPGQVGAPFASNPSDNSRSERPQTPERHLSTPTSPVRHRRSSSASSRQLRPDLEGEDPGHLAHSGSAIAESAMVPRIEVTVDDRDHNS</sequence>
<evidence type="ECO:0000313" key="6">
    <source>
        <dbReference type="EMBL" id="KIW56844.1"/>
    </source>
</evidence>
<feature type="region of interest" description="Disordered" evidence="3">
    <location>
        <begin position="1175"/>
        <end position="1263"/>
    </location>
</feature>
<dbReference type="Pfam" id="PF00069">
    <property type="entry name" value="Pkinase"/>
    <property type="match status" value="1"/>
</dbReference>
<dbReference type="PROSITE" id="PS50011">
    <property type="entry name" value="PROTEIN_KINASE_DOM"/>
    <property type="match status" value="1"/>
</dbReference>
<dbReference type="PANTHER" id="PTHR24359:SF1">
    <property type="entry name" value="INHIBITOR OF NUCLEAR FACTOR KAPPA-B KINASE EPSILON SUBUNIT HOMOLOG 1-RELATED"/>
    <property type="match status" value="1"/>
</dbReference>
<dbReference type="AlphaFoldDB" id="A0A0D2F9Z4"/>